<name>A0A850TGF3_9BACT</name>
<keyword evidence="2" id="KW-1185">Reference proteome</keyword>
<comment type="caution">
    <text evidence="1">The sequence shown here is derived from an EMBL/GenBank/DDBJ whole genome shotgun (WGS) entry which is preliminary data.</text>
</comment>
<evidence type="ECO:0000313" key="1">
    <source>
        <dbReference type="EMBL" id="NWH06586.1"/>
    </source>
</evidence>
<dbReference type="SUPFAM" id="SSF88659">
    <property type="entry name" value="Sigma3 and sigma4 domains of RNA polymerase sigma factors"/>
    <property type="match status" value="1"/>
</dbReference>
<sequence>MGISVSAELLTKENIDQIEKNCQKWFFDENEGLECFNYILDALKADDCRRLKAFTDKSASGAFMNTVSCNLIIDFKRKKYGRRRFPEAVSRMGQWARAVYRYVCWQKFSYDDAFHLVKTEPDPLYTGTYDDYLNDIDRLAEIKCRQHPEFEHLEDYHSPSVQDSRVDDLNPLDQIIDQFDFEQKAKAVAVLKKTFSSLNEEERFIVDKLYHSDIKPGQVAQMLGMDTRRLSRIRRKILLKYKEALLEQGIRNL</sequence>
<dbReference type="AlphaFoldDB" id="A0A850TGF3"/>
<gene>
    <name evidence="1" type="ORF">HXW94_16610</name>
</gene>
<dbReference type="Proteomes" id="UP000553343">
    <property type="component" value="Unassembled WGS sequence"/>
</dbReference>
<accession>A0A850TGF3</accession>
<dbReference type="RefSeq" id="WP_178368041.1">
    <property type="nucleotide sequence ID" value="NZ_JACADJ010000087.1"/>
</dbReference>
<dbReference type="InterPro" id="IPR013324">
    <property type="entry name" value="RNA_pol_sigma_r3/r4-like"/>
</dbReference>
<organism evidence="1 2">
    <name type="scientific">Desulfobacter latus</name>
    <dbReference type="NCBI Taxonomy" id="2292"/>
    <lineage>
        <taxon>Bacteria</taxon>
        <taxon>Pseudomonadati</taxon>
        <taxon>Thermodesulfobacteriota</taxon>
        <taxon>Desulfobacteria</taxon>
        <taxon>Desulfobacterales</taxon>
        <taxon>Desulfobacteraceae</taxon>
        <taxon>Desulfobacter</taxon>
    </lineage>
</organism>
<dbReference type="Gene3D" id="1.20.140.160">
    <property type="match status" value="1"/>
</dbReference>
<evidence type="ECO:0000313" key="2">
    <source>
        <dbReference type="Proteomes" id="UP000553343"/>
    </source>
</evidence>
<proteinExistence type="predicted"/>
<protein>
    <submittedName>
        <fullName evidence="1">Uncharacterized protein</fullName>
    </submittedName>
</protein>
<dbReference type="EMBL" id="JACADJ010000087">
    <property type="protein sequence ID" value="NWH06586.1"/>
    <property type="molecule type" value="Genomic_DNA"/>
</dbReference>
<reference evidence="1 2" key="1">
    <citation type="submission" date="2020-06" db="EMBL/GenBank/DDBJ databases">
        <title>High-quality draft genome of sulfate reducer Desulfobacter latus type strain AcrS2 isolated from marine sediment.</title>
        <authorList>
            <person name="Hoppe M."/>
            <person name="Larsen C.K."/>
            <person name="Marshall I.P.G."/>
            <person name="Schramm A."/>
            <person name="Marietou A.G."/>
        </authorList>
    </citation>
    <scope>NUCLEOTIDE SEQUENCE [LARGE SCALE GENOMIC DNA]</scope>
    <source>
        <strain evidence="1 2">AcRS2</strain>
    </source>
</reference>